<keyword evidence="1" id="KW-0175">Coiled coil</keyword>
<gene>
    <name evidence="2" type="ORF">MarDSR_128</name>
</gene>
<evidence type="ECO:0000313" key="2">
    <source>
        <dbReference type="EMBL" id="WNL50167.1"/>
    </source>
</evidence>
<proteinExistence type="predicted"/>
<reference evidence="2" key="1">
    <citation type="submission" date="2023-07" db="EMBL/GenBank/DDBJ databases">
        <authorList>
            <person name="Xia Y."/>
        </authorList>
    </citation>
    <scope>NUCLEOTIDE SEQUENCE</scope>
    <source>
        <strain evidence="2">E</strain>
    </source>
</reference>
<protein>
    <submittedName>
        <fullName evidence="2">Uncharacterized protein</fullName>
    </submittedName>
</protein>
<sequence length="149" mass="17641">MESHLLPRVFLLLEEEFLLEKDAIKVSQKYTKNSSLRVTLHTHCDKFVCTWIEHMGRTGEYFFSVGFGDFDDVDEAVKEVRRLCFSCDEIRHSLIKKHKEILEDKNKLLLEIERLRRKKREIKYAPGRKGALKAEDHFVQMTQDLENDA</sequence>
<accession>A0AA96EM17</accession>
<evidence type="ECO:0000256" key="1">
    <source>
        <dbReference type="SAM" id="Coils"/>
    </source>
</evidence>
<name>A0AA96EM17_9VIRU</name>
<feature type="coiled-coil region" evidence="1">
    <location>
        <begin position="98"/>
        <end position="125"/>
    </location>
</feature>
<dbReference type="EMBL" id="OR343189">
    <property type="protein sequence ID" value="WNL50167.1"/>
    <property type="molecule type" value="Genomic_DNA"/>
</dbReference>
<organism evidence="2">
    <name type="scientific">Marseillevirus sp</name>
    <dbReference type="NCBI Taxonomy" id="2809551"/>
    <lineage>
        <taxon>Viruses</taxon>
        <taxon>Varidnaviria</taxon>
        <taxon>Bamfordvirae</taxon>
        <taxon>Nucleocytoviricota</taxon>
        <taxon>Megaviricetes</taxon>
        <taxon>Pimascovirales</taxon>
        <taxon>Pimascovirales incertae sedis</taxon>
        <taxon>Marseilleviridae</taxon>
        <taxon>Marseillevirus</taxon>
    </lineage>
</organism>